<dbReference type="SUPFAM" id="SSF53756">
    <property type="entry name" value="UDP-Glycosyltransferase/glycogen phosphorylase"/>
    <property type="match status" value="1"/>
</dbReference>
<keyword evidence="2" id="KW-1185">Reference proteome</keyword>
<organism evidence="1 2">
    <name type="scientific">Streptomyces prunicolor</name>
    <dbReference type="NCBI Taxonomy" id="67348"/>
    <lineage>
        <taxon>Bacteria</taxon>
        <taxon>Bacillati</taxon>
        <taxon>Actinomycetota</taxon>
        <taxon>Actinomycetes</taxon>
        <taxon>Kitasatosporales</taxon>
        <taxon>Streptomycetaceae</taxon>
        <taxon>Streptomyces</taxon>
    </lineage>
</organism>
<evidence type="ECO:0000313" key="2">
    <source>
        <dbReference type="Proteomes" id="UP001187346"/>
    </source>
</evidence>
<protein>
    <recommendedName>
        <fullName evidence="3">Glycosyltransferase</fullName>
    </recommendedName>
</protein>
<gene>
    <name evidence="1" type="ORF">R5A26_02460</name>
</gene>
<dbReference type="Proteomes" id="UP001187346">
    <property type="component" value="Unassembled WGS sequence"/>
</dbReference>
<evidence type="ECO:0008006" key="3">
    <source>
        <dbReference type="Google" id="ProtNLM"/>
    </source>
</evidence>
<proteinExistence type="predicted"/>
<name>A0ABU4F2J2_9ACTN</name>
<sequence>MRVLLSMYGTRGGVDALAALTVRLRGIGAELRMRVPPDKKFAELLSGIDVDVLPSGRPMRPIMHGATLPSATELSWFRAELPAGQLDTLADAAEGCDALAATGS</sequence>
<dbReference type="Gene3D" id="3.40.50.2000">
    <property type="entry name" value="Glycogen Phosphorylase B"/>
    <property type="match status" value="1"/>
</dbReference>
<dbReference type="EMBL" id="JAWMAJ010000005">
    <property type="protein sequence ID" value="MDV7214809.1"/>
    <property type="molecule type" value="Genomic_DNA"/>
</dbReference>
<dbReference type="RefSeq" id="WP_317769924.1">
    <property type="nucleotide sequence ID" value="NZ_JAWMAJ010000005.1"/>
</dbReference>
<evidence type="ECO:0000313" key="1">
    <source>
        <dbReference type="EMBL" id="MDV7214809.1"/>
    </source>
</evidence>
<accession>A0ABU4F2J2</accession>
<reference evidence="1 2" key="1">
    <citation type="submission" date="2023-10" db="EMBL/GenBank/DDBJ databases">
        <title>Characterization of rhizosphere-enriched actinobacteria from wheat plants lab-grown on chernevaya soil.</title>
        <authorList>
            <person name="Tikhonova E.N."/>
            <person name="Konopkin A."/>
            <person name="Kravchenko I.K."/>
        </authorList>
    </citation>
    <scope>NUCLEOTIDE SEQUENCE [LARGE SCALE GENOMIC DNA]</scope>
    <source>
        <strain evidence="1 2">RR29</strain>
    </source>
</reference>
<comment type="caution">
    <text evidence="1">The sequence shown here is derived from an EMBL/GenBank/DDBJ whole genome shotgun (WGS) entry which is preliminary data.</text>
</comment>